<accession>A0A1H6LUJ2</accession>
<evidence type="ECO:0000313" key="2">
    <source>
        <dbReference type="Proteomes" id="UP000198988"/>
    </source>
</evidence>
<dbReference type="Proteomes" id="UP000198988">
    <property type="component" value="Unassembled WGS sequence"/>
</dbReference>
<dbReference type="EMBL" id="CDSC02000294">
    <property type="protein sequence ID" value="SEH88729.1"/>
    <property type="molecule type" value="Genomic_DNA"/>
</dbReference>
<dbReference type="AlphaFoldDB" id="A0A1H6LUJ2"/>
<sequence>MSVDEDSTNTYTIVLDKQPIGDVTVSMLSDSIGSSTSVATVTPSLTFTNGNWNTPQTVTVTGVKDNDKNNEQTVIIHSVTGGGYGNVSMSNVVVDVIDTTAYN</sequence>
<reference evidence="2" key="1">
    <citation type="submission" date="2016-06" db="EMBL/GenBank/DDBJ databases">
        <authorList>
            <person name="Petersen J."/>
            <person name="Sayavedra L."/>
        </authorList>
    </citation>
    <scope>NUCLEOTIDE SEQUENCE [LARGE SCALE GENOMIC DNA]</scope>
    <source>
        <strain evidence="2">BazSymA</strain>
    </source>
</reference>
<proteinExistence type="predicted"/>
<evidence type="ECO:0000313" key="1">
    <source>
        <dbReference type="EMBL" id="SEH88729.1"/>
    </source>
</evidence>
<gene>
    <name evidence="1" type="ORF">BAZSYMA_ACONTIG258462_0</name>
</gene>
<protein>
    <submittedName>
        <fullName evidence="1">Uncharacterized protein</fullName>
    </submittedName>
</protein>
<organism evidence="1 2">
    <name type="scientific">Bathymodiolus azoricus thioautotrophic gill symbiont</name>
    <dbReference type="NCBI Taxonomy" id="235205"/>
    <lineage>
        <taxon>Bacteria</taxon>
        <taxon>Pseudomonadati</taxon>
        <taxon>Pseudomonadota</taxon>
        <taxon>Gammaproteobacteria</taxon>
        <taxon>sulfur-oxidizing symbionts</taxon>
    </lineage>
</organism>
<name>A0A1H6LUJ2_9GAMM</name>